<dbReference type="PROSITE" id="PS50209">
    <property type="entry name" value="CARD"/>
    <property type="match status" value="1"/>
</dbReference>
<dbReference type="CDD" id="cd01671">
    <property type="entry name" value="CARD"/>
    <property type="match status" value="1"/>
</dbReference>
<dbReference type="Gene3D" id="1.10.533.10">
    <property type="entry name" value="Death Domain, Fas"/>
    <property type="match status" value="1"/>
</dbReference>
<dbReference type="Pfam" id="PF00619">
    <property type="entry name" value="CARD"/>
    <property type="match status" value="1"/>
</dbReference>
<feature type="domain" description="CARD" evidence="1">
    <location>
        <begin position="1"/>
        <end position="60"/>
    </location>
</feature>
<accession>A0AA36BWD5</accession>
<evidence type="ECO:0000313" key="2">
    <source>
        <dbReference type="EMBL" id="CAI9741433.1"/>
    </source>
</evidence>
<name>A0AA36BWD5_OCTVU</name>
<dbReference type="EMBL" id="OX597839">
    <property type="protein sequence ID" value="CAI9741433.1"/>
    <property type="molecule type" value="Genomic_DNA"/>
</dbReference>
<dbReference type="InterPro" id="IPR011029">
    <property type="entry name" value="DEATH-like_dom_sf"/>
</dbReference>
<dbReference type="InterPro" id="IPR018958">
    <property type="entry name" value="Knr4/Smi1-like_dom"/>
</dbReference>
<dbReference type="GO" id="GO:0042981">
    <property type="term" value="P:regulation of apoptotic process"/>
    <property type="evidence" value="ECO:0007669"/>
    <property type="project" value="InterPro"/>
</dbReference>
<evidence type="ECO:0000259" key="1">
    <source>
        <dbReference type="PROSITE" id="PS50209"/>
    </source>
</evidence>
<reference evidence="2" key="1">
    <citation type="submission" date="2023-08" db="EMBL/GenBank/DDBJ databases">
        <authorList>
            <person name="Alioto T."/>
            <person name="Alioto T."/>
            <person name="Gomez Garrido J."/>
        </authorList>
    </citation>
    <scope>NUCLEOTIDE SEQUENCE</scope>
</reference>
<proteinExistence type="predicted"/>
<evidence type="ECO:0000313" key="3">
    <source>
        <dbReference type="Proteomes" id="UP001162480"/>
    </source>
</evidence>
<organism evidence="2 3">
    <name type="scientific">Octopus vulgaris</name>
    <name type="common">Common octopus</name>
    <dbReference type="NCBI Taxonomy" id="6645"/>
    <lineage>
        <taxon>Eukaryota</taxon>
        <taxon>Metazoa</taxon>
        <taxon>Spiralia</taxon>
        <taxon>Lophotrochozoa</taxon>
        <taxon>Mollusca</taxon>
        <taxon>Cephalopoda</taxon>
        <taxon>Coleoidea</taxon>
        <taxon>Octopodiformes</taxon>
        <taxon>Octopoda</taxon>
        <taxon>Incirrata</taxon>
        <taxon>Octopodidae</taxon>
        <taxon>Octopus</taxon>
    </lineage>
</organism>
<gene>
    <name evidence="2" type="ORF">OCTVUL_1B027684</name>
</gene>
<keyword evidence="3" id="KW-1185">Reference proteome</keyword>
<dbReference type="SMART" id="SM00860">
    <property type="entry name" value="SMI1_KNR4"/>
    <property type="match status" value="8"/>
</dbReference>
<dbReference type="Proteomes" id="UP001162480">
    <property type="component" value="Chromosome 26"/>
</dbReference>
<dbReference type="InterPro" id="IPR001315">
    <property type="entry name" value="CARD"/>
</dbReference>
<sequence>MNVYVKLRPQIIRNLTQIDDVLDYLQSGEHITESNYESIRSEKKDSDKIREMLNILTKRSCPPQTFVKILSKTGNESLNKLFQEHLPKMEREVVEEKPMPQARDKRRVFILEGMEQDEILLECFSRKNPDWEVSNHLGSINKLKEVIGSVPENKFSYFDIIVLCDEDYNYITNESLKTILPRIEKELLPEFPPSIITFLIIVDGNDDSGYVFHSDTKPVSFRDAKIRKPVLRILKIKFLHGFLEAFLKSEETFNIFIDIKFLWEKSLGDKKPVEETGDKRKVFILEGLEQDEKLHKHFAERNPDWDVSFILGSLTKLKEKIASIAPNEFSYFDIIVLCDEEGNHITNESLKTILARIEKELLPKFPSSIITFLIIIDGNDDNGYVFHSDTKPVSFGDAQIPKPVFRIVKKNIFEDYIEAFFRHDEMFNIFIAKKFDLESNFMKNNPSEGKTDKRKIFIVEGLEQDEKLHKHFAERNPDWDVSFILGSLTKLKEKIASIAPNEFSYFDIIVLCDEEGNHITNESLKTILARIEKELLPKFPSSIITFLIIIDGNDDNGYVFHSDTKPVSFGDAQIPKPVFRIVKKNIFDDYIEAFFRHDEMFNIFIAKKFDLESNFMKNNPSEGKTDKRKIFIVEGLEQDEKLHKHFAERNPDWDVSFILGSLTKLKEKIASIAPNEFSYFDIIVLCDEEGNHITNESLKTILARIEKELLPKFPSSIITFLIIIDGNDDNGYVFHSDTKPVSFGDAQIPKPVFRIVKKNIFEDYIEAFFRHDEMFNIFIAKKFDLESNFMKNNPSEGKTDKRKIFIVEGLEQDEKLHKHFAERNPDWDVSFILGSLTKLKEKIASIAPNEFSYFDIIVLCDEEGNHITNESLKTILARIEKELLPKFPSSIITFLIIIDGNDDNGYVFHSDTKPVSFGDAQIPKPVFRIVKKNIFEDYIEAFFRHDEMFNIFIAKKFDLESNFMKNNPSEGKTDKRKIFIVEGLEQDEKLHKHFAERNPDWDVSFILGSLTKLKEKIASIAPNEFSYFDIIVLCDEEGNHITNESLKTILARIEKELLPKFPSSIITFLIIIDGNDDNGYVFHSDTKPVSFGDAQIPKPVFRIVKKNIFEDYIEAFFRHDEMFNIFIAKKFDLESNFMKNNPSEGKTDKRKIFIVEGLEQDEKLHKHFAERNPDWDVSFILGSLTKLKEKIASIAPNEFSYFDIIVLCDEEGNHITNESLKTILARIEKELLPKFPSSIITFLIIIDGNDDNGYVFHSDTKPVSFGDAQIPKPVFRIVKKNIFEDYIEAFFRHDEMFNIFIAKKFDLESNFMKNNPSEGKTYKRKIFIVEGLEQDEKLHKHFAERNPDWDVSFILGSLTKLKEKIASIAPNEFSYFDIIVLCDEEGNHITNESLKTILARIEKELLPKFPPSIITFLIIVDGNDDSGYVFHSDTKPVSFGDVQIPKPVFRIVKKNIFDDYIEAFFRHDEMFNIFIAKKFDLESNFMKNNPSEGKTDKRKIFIVEGLEQDEKLHKHFAERNPDWDVSFLLNQKSLMQQITSIALNEFSYFDIIVLCDEEGNHITNESLKTILARIEKELLPKFPPSIIAFLIIIDGNDDNGYVFHSDTKPVSFGDAQIPKPVFRIVKRNIFEDYIEAFFRHEEMFNIFIAKKFDLKNNPSEGKTDKRKIFIVEGLEQNEILHEHFSRDIPDWDVSFILNQKSLMEEIASIPLNEFSFFDIIVVCDEDSNEITNESLRTMLSNYPTSIITFLITVNEMDDNKTESQPEINNDTEAVIALLKREFFPEFWDSFIKSLEMFNVFIRKADTRKHLRIQVPGREKLL</sequence>
<protein>
    <submittedName>
        <fullName evidence="2">XP_036369557.1uncharacterized protein LOC118768007</fullName>
    </submittedName>
</protein>
<dbReference type="SUPFAM" id="SSF47986">
    <property type="entry name" value="DEATH domain"/>
    <property type="match status" value="1"/>
</dbReference>